<keyword evidence="1" id="KW-0812">Transmembrane</keyword>
<sequence>MAKKNSLVLLWASSSTFVKRIFSFWLFTVSVLILVACGGGGSDDDTVPSASKDSTNTPTANVILTGKATYTSYPLNANAGIDYSMPAELPIRGAVVELHSSDGLVLDQQNTSREGFYTFQAPAESNVVVVVKAALGTPQRPDTKIVDNTQQQALYTLVMPIRVRAIDLQQNFNADSGWDGQQYSGIRAAAPFAILDTLHKSQNLVRSADSNVVFPTLLVNWSKRNIPTFGRIDLGEIGTSHLSSDRQIYILGAADVDTDEYDSHIIAHEWGHYFEHAFSRSDSLGGQHILNDILDPSVAFSEAWGNAFAAMALDNALYIDSMGNRQKIIAISMDIETNSVPGLTRSSSGIPIDGFYSEASIHEILYDLYDSSDDENLQLGFTPIYNALVGKHKTSLAFTSVFSFIDALLEQDNINDADVRQLAANENIHDGDQYEAFSQKIYTLLPSGGTRVEQDRNGDTLQTKETYGRISGNNGNKLDNRIFFKYFSPLSGCYTIDIVPQSGGDVVIHVPAQANPLDRSGPDGNELYHITLSANQSGSIAVGSKFSSTKFSAQMSLTPGQCNE</sequence>
<evidence type="ECO:0000313" key="2">
    <source>
        <dbReference type="EMBL" id="VAW83800.1"/>
    </source>
</evidence>
<proteinExistence type="predicted"/>
<dbReference type="EMBL" id="UOFO01000026">
    <property type="protein sequence ID" value="VAW83800.1"/>
    <property type="molecule type" value="Genomic_DNA"/>
</dbReference>
<feature type="transmembrane region" description="Helical" evidence="1">
    <location>
        <begin position="21"/>
        <end position="41"/>
    </location>
</feature>
<keyword evidence="1" id="KW-0472">Membrane</keyword>
<dbReference type="AlphaFoldDB" id="A0A3B0Z456"/>
<accession>A0A3B0Z456</accession>
<name>A0A3B0Z456_9ZZZZ</name>
<evidence type="ECO:0000256" key="1">
    <source>
        <dbReference type="SAM" id="Phobius"/>
    </source>
</evidence>
<gene>
    <name evidence="2" type="ORF">MNBD_GAMMA16-1305</name>
</gene>
<keyword evidence="1" id="KW-1133">Transmembrane helix</keyword>
<reference evidence="2" key="1">
    <citation type="submission" date="2018-06" db="EMBL/GenBank/DDBJ databases">
        <authorList>
            <person name="Zhirakovskaya E."/>
        </authorList>
    </citation>
    <scope>NUCLEOTIDE SEQUENCE</scope>
</reference>
<organism evidence="2">
    <name type="scientific">hydrothermal vent metagenome</name>
    <dbReference type="NCBI Taxonomy" id="652676"/>
    <lineage>
        <taxon>unclassified sequences</taxon>
        <taxon>metagenomes</taxon>
        <taxon>ecological metagenomes</taxon>
    </lineage>
</organism>
<protein>
    <submittedName>
        <fullName evidence="2">Uncharacterized protein</fullName>
    </submittedName>
</protein>